<evidence type="ECO:0000313" key="2">
    <source>
        <dbReference type="RefSeq" id="XP_045368399.1"/>
    </source>
</evidence>
<sequence length="129" mass="13351">MHLPGPRLLGGLSGVVGDVGGKTVSAGQGLTEDWDLAQDSQFSLSRLSSPPGGGSSAGVIGQFPSQRQPTPAREESIGAGAQGPLSSLRVELDLEIKPQCQECTRTWSLVRPDLQGSPAKPLGRLPLTP</sequence>
<organism evidence="2">
    <name type="scientific">Camelus bactrianus</name>
    <name type="common">Bactrian camel</name>
    <dbReference type="NCBI Taxonomy" id="9837"/>
    <lineage>
        <taxon>Eukaryota</taxon>
        <taxon>Metazoa</taxon>
        <taxon>Chordata</taxon>
        <taxon>Craniata</taxon>
        <taxon>Vertebrata</taxon>
        <taxon>Euteleostomi</taxon>
        <taxon>Mammalia</taxon>
        <taxon>Eutheria</taxon>
        <taxon>Laurasiatheria</taxon>
        <taxon>Artiodactyla</taxon>
        <taxon>Tylopoda</taxon>
        <taxon>Camelidae</taxon>
        <taxon>Camelus</taxon>
    </lineage>
</organism>
<gene>
    <name evidence="2" type="primary">LOC123615147</name>
</gene>
<protein>
    <submittedName>
        <fullName evidence="2">Forkhead box protein O3B-like</fullName>
    </submittedName>
</protein>
<proteinExistence type="predicted"/>
<reference evidence="2" key="1">
    <citation type="submission" date="2025-08" db="UniProtKB">
        <authorList>
            <consortium name="RefSeq"/>
        </authorList>
    </citation>
    <scope>IDENTIFICATION</scope>
    <source>
        <tissue evidence="2">Blood</tissue>
    </source>
</reference>
<dbReference type="AlphaFoldDB" id="A0A9W3HD10"/>
<feature type="region of interest" description="Disordered" evidence="1">
    <location>
        <begin position="109"/>
        <end position="129"/>
    </location>
</feature>
<feature type="region of interest" description="Disordered" evidence="1">
    <location>
        <begin position="42"/>
        <end position="84"/>
    </location>
</feature>
<accession>A0A9W3HD10</accession>
<evidence type="ECO:0000256" key="1">
    <source>
        <dbReference type="SAM" id="MobiDB-lite"/>
    </source>
</evidence>
<name>A0A9W3HD10_CAMBA</name>
<dbReference type="RefSeq" id="XP_045368399.1">
    <property type="nucleotide sequence ID" value="XM_045512443.1"/>
</dbReference>